<dbReference type="AlphaFoldDB" id="A0A016S8R3"/>
<dbReference type="PROSITE" id="PS00028">
    <property type="entry name" value="ZINC_FINGER_C2H2_1"/>
    <property type="match status" value="3"/>
</dbReference>
<feature type="domain" description="C2H2-type" evidence="2">
    <location>
        <begin position="176"/>
        <end position="204"/>
    </location>
</feature>
<dbReference type="Gene3D" id="3.30.160.60">
    <property type="entry name" value="Classic Zinc Finger"/>
    <property type="match status" value="1"/>
</dbReference>
<keyword evidence="1" id="KW-0863">Zinc-finger</keyword>
<keyword evidence="1" id="KW-0479">Metal-binding</keyword>
<evidence type="ECO:0000313" key="4">
    <source>
        <dbReference type="Proteomes" id="UP000024635"/>
    </source>
</evidence>
<dbReference type="InterPro" id="IPR013087">
    <property type="entry name" value="Znf_C2H2_type"/>
</dbReference>
<keyword evidence="1" id="KW-0862">Zinc</keyword>
<evidence type="ECO:0000313" key="3">
    <source>
        <dbReference type="EMBL" id="EYB86742.1"/>
    </source>
</evidence>
<protein>
    <recommendedName>
        <fullName evidence="2">C2H2-type domain-containing protein</fullName>
    </recommendedName>
</protein>
<evidence type="ECO:0000259" key="2">
    <source>
        <dbReference type="PROSITE" id="PS50157"/>
    </source>
</evidence>
<gene>
    <name evidence="3" type="primary">Acey_s0273.g966</name>
    <name evidence="3" type="ORF">Y032_0273g966</name>
</gene>
<dbReference type="Pfam" id="PF00096">
    <property type="entry name" value="zf-C2H2"/>
    <property type="match status" value="1"/>
</dbReference>
<dbReference type="EMBL" id="JARK01001609">
    <property type="protein sequence ID" value="EYB86742.1"/>
    <property type="molecule type" value="Genomic_DNA"/>
</dbReference>
<dbReference type="Proteomes" id="UP000024635">
    <property type="component" value="Unassembled WGS sequence"/>
</dbReference>
<name>A0A016S8R3_9BILA</name>
<keyword evidence="4" id="KW-1185">Reference proteome</keyword>
<dbReference type="GO" id="GO:0008270">
    <property type="term" value="F:zinc ion binding"/>
    <property type="evidence" value="ECO:0007669"/>
    <property type="project" value="UniProtKB-KW"/>
</dbReference>
<reference evidence="4" key="1">
    <citation type="journal article" date="2015" name="Nat. Genet.">
        <title>The genome and transcriptome of the zoonotic hookworm Ancylostoma ceylanicum identify infection-specific gene families.</title>
        <authorList>
            <person name="Schwarz E.M."/>
            <person name="Hu Y."/>
            <person name="Antoshechkin I."/>
            <person name="Miller M.M."/>
            <person name="Sternberg P.W."/>
            <person name="Aroian R.V."/>
        </authorList>
    </citation>
    <scope>NUCLEOTIDE SEQUENCE</scope>
    <source>
        <strain evidence="4">HY135</strain>
    </source>
</reference>
<accession>A0A016S8R3</accession>
<dbReference type="SMART" id="SM00355">
    <property type="entry name" value="ZnF_C2H2"/>
    <property type="match status" value="3"/>
</dbReference>
<proteinExistence type="predicted"/>
<evidence type="ECO:0000256" key="1">
    <source>
        <dbReference type="PROSITE-ProRule" id="PRU00042"/>
    </source>
</evidence>
<dbReference type="OrthoDB" id="5863628at2759"/>
<sequence length="308" mass="35664">MCDCDMKKLPYSKHKFVVEMSLGLLTRTSCQFCGLSYRTLDDLIAHVEYSHIPLITSLRMAQRQNSSAPTCQERFTPLSAVCRLFTTPYEPKPCEPEGPIRLTFNHCRRFRSEHRSAGKERDVSPCPIDGCGMVLESNDDWKAHLRRVHRISERVFSQEDSQETQATRAPVIERVQRCPQCRKFFKSSSRLLEHMEKRHKKNDSTKPSEVVVKVEVDEDLYQAVSPVIKEEPCAEDNKIAGRNGTIPQQPYETGALKAVVKEEPPSEQMFTNTPTSGHLLRQRLMQHRRTLMEDEMNEMKFTKEEQYQ</sequence>
<dbReference type="PROSITE" id="PS50157">
    <property type="entry name" value="ZINC_FINGER_C2H2_2"/>
    <property type="match status" value="1"/>
</dbReference>
<organism evidence="3 4">
    <name type="scientific">Ancylostoma ceylanicum</name>
    <dbReference type="NCBI Taxonomy" id="53326"/>
    <lineage>
        <taxon>Eukaryota</taxon>
        <taxon>Metazoa</taxon>
        <taxon>Ecdysozoa</taxon>
        <taxon>Nematoda</taxon>
        <taxon>Chromadorea</taxon>
        <taxon>Rhabditida</taxon>
        <taxon>Rhabditina</taxon>
        <taxon>Rhabditomorpha</taxon>
        <taxon>Strongyloidea</taxon>
        <taxon>Ancylostomatidae</taxon>
        <taxon>Ancylostomatinae</taxon>
        <taxon>Ancylostoma</taxon>
    </lineage>
</organism>
<comment type="caution">
    <text evidence="3">The sequence shown here is derived from an EMBL/GenBank/DDBJ whole genome shotgun (WGS) entry which is preliminary data.</text>
</comment>